<evidence type="ECO:0000256" key="6">
    <source>
        <dbReference type="ARBA" id="ARBA00023210"/>
    </source>
</evidence>
<keyword evidence="5 8" id="KW-0472">Membrane</keyword>
<evidence type="ECO:0000256" key="8">
    <source>
        <dbReference type="HAMAP-Rule" id="MF_00728"/>
    </source>
</evidence>
<dbReference type="Gene3D" id="1.10.287.1490">
    <property type="match status" value="1"/>
</dbReference>
<reference evidence="9 10" key="1">
    <citation type="submission" date="2024-09" db="EMBL/GenBank/DDBJ databases">
        <authorList>
            <person name="Sun Q."/>
            <person name="Mori K."/>
        </authorList>
    </citation>
    <scope>NUCLEOTIDE SEQUENCE [LARGE SCALE GENOMIC DNA]</scope>
    <source>
        <strain evidence="9 10">NCAIM B.02529</strain>
    </source>
</reference>
<keyword evidence="10" id="KW-1185">Reference proteome</keyword>
<evidence type="ECO:0000313" key="9">
    <source>
        <dbReference type="EMBL" id="MFC0522311.1"/>
    </source>
</evidence>
<evidence type="ECO:0000256" key="1">
    <source>
        <dbReference type="ARBA" id="ARBA00022618"/>
    </source>
</evidence>
<comment type="caution">
    <text evidence="9">The sequence shown here is derived from an EMBL/GenBank/DDBJ whole genome shotgun (WGS) entry which is preliminary data.</text>
</comment>
<keyword evidence="1 8" id="KW-0132">Cell division</keyword>
<accession>A0ABV6LIU4</accession>
<keyword evidence="4 8" id="KW-0175">Coiled coil</keyword>
<feature type="coiled-coil region" evidence="8">
    <location>
        <begin position="223"/>
        <end position="403"/>
    </location>
</feature>
<dbReference type="Pfam" id="PF06160">
    <property type="entry name" value="EzrA"/>
    <property type="match status" value="1"/>
</dbReference>
<comment type="similarity">
    <text evidence="8">Belongs to the EzrA family.</text>
</comment>
<protein>
    <recommendedName>
        <fullName evidence="8">Septation ring formation regulator EzrA</fullName>
    </recommendedName>
</protein>
<dbReference type="InterPro" id="IPR010379">
    <property type="entry name" value="EzrA"/>
</dbReference>
<feature type="topological domain" description="Cytoplasmic" evidence="8">
    <location>
        <begin position="22"/>
        <end position="564"/>
    </location>
</feature>
<dbReference type="HAMAP" id="MF_00728">
    <property type="entry name" value="EzrA"/>
    <property type="match status" value="1"/>
</dbReference>
<comment type="subcellular location">
    <subcellularLocation>
        <location evidence="8">Cell membrane</location>
        <topology evidence="8">Single-pass membrane protein</topology>
    </subcellularLocation>
    <text evidence="8">Colocalized with FtsZ to the nascent septal site.</text>
</comment>
<proteinExistence type="inferred from homology"/>
<gene>
    <name evidence="8 9" type="primary">ezrA</name>
    <name evidence="9" type="ORF">ACFFGV_01745</name>
</gene>
<evidence type="ECO:0000256" key="3">
    <source>
        <dbReference type="ARBA" id="ARBA00022989"/>
    </source>
</evidence>
<evidence type="ECO:0000256" key="2">
    <source>
        <dbReference type="ARBA" id="ARBA00022692"/>
    </source>
</evidence>
<evidence type="ECO:0000256" key="4">
    <source>
        <dbReference type="ARBA" id="ARBA00023054"/>
    </source>
</evidence>
<keyword evidence="3 8" id="KW-1133">Transmembrane helix</keyword>
<dbReference type="Proteomes" id="UP001589836">
    <property type="component" value="Unassembled WGS sequence"/>
</dbReference>
<evidence type="ECO:0000256" key="5">
    <source>
        <dbReference type="ARBA" id="ARBA00023136"/>
    </source>
</evidence>
<feature type="coiled-coil region" evidence="8">
    <location>
        <begin position="469"/>
        <end position="503"/>
    </location>
</feature>
<keyword evidence="6 8" id="KW-0717">Septation</keyword>
<evidence type="ECO:0000256" key="7">
    <source>
        <dbReference type="ARBA" id="ARBA00023306"/>
    </source>
</evidence>
<comment type="function">
    <text evidence="8">Negative regulator of FtsZ ring formation; modulates the frequency and position of FtsZ ring formation. Inhibits FtsZ ring formation at polar sites. Interacts either with FtsZ or with one of its binding partners to promote depolymerization.</text>
</comment>
<feature type="topological domain" description="Extracellular" evidence="8">
    <location>
        <begin position="1"/>
        <end position="2"/>
    </location>
</feature>
<dbReference type="RefSeq" id="WP_377344845.1">
    <property type="nucleotide sequence ID" value="NZ_JBHLTP010000003.1"/>
</dbReference>
<dbReference type="EMBL" id="JBHLTP010000003">
    <property type="protein sequence ID" value="MFC0522311.1"/>
    <property type="molecule type" value="Genomic_DNA"/>
</dbReference>
<sequence>MEYVIAVLLAMVVVVIYGLILRKKVYDQVDRLEYWKLDISNRNVTEELSKVKNLNLSGETQDRFEKWRSDWDDILSRQLPDLEEGLFYAEEHADRYRFRKANGVLKDIEQSLQSIEQSIDAMLEELDTLLNSEQNSRENVELIEPQIKELKKKLLQQRYMFGKAEAKFEEKISEAQQQMASYYQLVEYGNYFEAYEMVESIKLELDTLQEKIEAFPELYKLYKRDLPDQLEQLNNGIKEMKENGFRIDHYGFEEEVLKYQQQIDEYVESLENAELEEAQSYLPELENRIQEMYTELEKEAVAKSYVEKHQEQLLDNLTNISDDIADTKEEVEQLQNMYHVEDKDIEMYVSLEKWINKLTHQLEDIRQDINDDETSYITIRSKVESFSSQLQELTDQHRQYQDHLYTLRKGEREAKDSIHQAKQDLMSVYRKLQKSNIPGVPSYIDDVLEQSRASLMDVQYKIEDQPLDMTQVQSTLDKALHDVQQAKEQTDSLLDEAHLAEQAIQYGNRYRSKYPKVAAQLNEAEQAFRAYQYDEALRKASYAIEEIEPGAVERIKEIMNTPVG</sequence>
<keyword evidence="8" id="KW-1003">Cell membrane</keyword>
<keyword evidence="7 8" id="KW-0131">Cell cycle</keyword>
<dbReference type="NCBIfam" id="NF003413">
    <property type="entry name" value="PRK04778.1-7"/>
    <property type="match status" value="1"/>
</dbReference>
<name>A0ABV6LIU4_9BACI</name>
<feature type="coiled-coil region" evidence="8">
    <location>
        <begin position="105"/>
        <end position="132"/>
    </location>
</feature>
<organism evidence="9 10">
    <name type="scientific">Pontibacillus salicampi</name>
    <dbReference type="NCBI Taxonomy" id="1449801"/>
    <lineage>
        <taxon>Bacteria</taxon>
        <taxon>Bacillati</taxon>
        <taxon>Bacillota</taxon>
        <taxon>Bacilli</taxon>
        <taxon>Bacillales</taxon>
        <taxon>Bacillaceae</taxon>
        <taxon>Pontibacillus</taxon>
    </lineage>
</organism>
<evidence type="ECO:0000313" key="10">
    <source>
        <dbReference type="Proteomes" id="UP001589836"/>
    </source>
</evidence>
<keyword evidence="2 8" id="KW-0812">Transmembrane</keyword>